<dbReference type="InterPro" id="IPR011335">
    <property type="entry name" value="Restrct_endonuc-II-like"/>
</dbReference>
<feature type="domain" description="YqaJ viral recombinase" evidence="1">
    <location>
        <begin position="446"/>
        <end position="595"/>
    </location>
</feature>
<dbReference type="CDD" id="cd22343">
    <property type="entry name" value="PDDEXK_lambda_exonuclease-like"/>
    <property type="match status" value="1"/>
</dbReference>
<sequence length="667" mass="76721">MPINTSAVLGVISIGGGFRQLDEFTCTMEIPTINQKTYKIEHDRICDGFEEAAVNSMYEAAKTEAELAIAAGDVDVDGTPLVAVVADGSWCKRSYKTMYNSPSGMAALVGYRTRKVLFMGVRNKFCAICARTKSEDGPKEHVCFKNWKNSDGSSAMEASIVVEGFKQSESTYGIRYHKLIADGDSSVYKKILDARPYKNLTVEKVECRNHLLRNFCKKLRDLCTKKDAGKLEHRRILQKNILRLRKGEHSKCADYFCDTVDDINFAEKIKATDPLLYSTIMHHVRYLARHSRSLLQNVDSNVVESLNGIIAKLIGGKRINFAMSRSYQGRCSAATLMKNTKRPSYNLHKTLLKRSPGTKNPSSILETRRLKERIRQNELRSNSYRKKIKFQNCDLDSEYGDKSQKPDMNDEQYNEEKEKILKSIQEMADNRDQIQKETIEQNASRKWFEYRRNIITASNFGRIICLRIDTGCEGVLKSMSYSSDVDTKCMEYGREHEQTARLALEKLLDVKIYESGLFIDKENYFLGATPDGLIESDTLVELKCPFSAANLTPEDGIRQRKITFWKINKSKNIFEINTNHKYYYQLQGQLHVTGRKFGIIAYWTKMGIKYETIERDDNFWKTIMFPKLEKFFFNCLLPELVDPRHPRSMPIRNPSYILEAKANKKIK</sequence>
<gene>
    <name evidence="3" type="ORF">MEUPH1_LOCUS30161</name>
</gene>
<dbReference type="InterPro" id="IPR011604">
    <property type="entry name" value="PDDEXK-like_dom_sf"/>
</dbReference>
<evidence type="ECO:0008006" key="5">
    <source>
        <dbReference type="Google" id="ProtNLM"/>
    </source>
</evidence>
<dbReference type="InterPro" id="IPR049012">
    <property type="entry name" value="Mutator_transp_dom"/>
</dbReference>
<dbReference type="Pfam" id="PF09588">
    <property type="entry name" value="YqaJ"/>
    <property type="match status" value="1"/>
</dbReference>
<comment type="caution">
    <text evidence="3">The sequence shown here is derived from an EMBL/GenBank/DDBJ whole genome shotgun (WGS) entry which is preliminary data.</text>
</comment>
<dbReference type="Pfam" id="PF20700">
    <property type="entry name" value="Mutator"/>
    <property type="match status" value="1"/>
</dbReference>
<dbReference type="EMBL" id="CARXXK010001583">
    <property type="protein sequence ID" value="CAI6376828.1"/>
    <property type="molecule type" value="Genomic_DNA"/>
</dbReference>
<proteinExistence type="predicted"/>
<evidence type="ECO:0000259" key="2">
    <source>
        <dbReference type="Pfam" id="PF20700"/>
    </source>
</evidence>
<evidence type="ECO:0000313" key="3">
    <source>
        <dbReference type="EMBL" id="CAI6376828.1"/>
    </source>
</evidence>
<organism evidence="3 4">
    <name type="scientific">Macrosiphum euphorbiae</name>
    <name type="common">potato aphid</name>
    <dbReference type="NCBI Taxonomy" id="13131"/>
    <lineage>
        <taxon>Eukaryota</taxon>
        <taxon>Metazoa</taxon>
        <taxon>Ecdysozoa</taxon>
        <taxon>Arthropoda</taxon>
        <taxon>Hexapoda</taxon>
        <taxon>Insecta</taxon>
        <taxon>Pterygota</taxon>
        <taxon>Neoptera</taxon>
        <taxon>Paraneoptera</taxon>
        <taxon>Hemiptera</taxon>
        <taxon>Sternorrhyncha</taxon>
        <taxon>Aphidomorpha</taxon>
        <taxon>Aphidoidea</taxon>
        <taxon>Aphididae</taxon>
        <taxon>Macrosiphini</taxon>
        <taxon>Macrosiphum</taxon>
    </lineage>
</organism>
<dbReference type="Proteomes" id="UP001160148">
    <property type="component" value="Unassembled WGS sequence"/>
</dbReference>
<evidence type="ECO:0000313" key="4">
    <source>
        <dbReference type="Proteomes" id="UP001160148"/>
    </source>
</evidence>
<dbReference type="Gene3D" id="3.90.320.10">
    <property type="match status" value="1"/>
</dbReference>
<dbReference type="PANTHER" id="PTHR46609">
    <property type="entry name" value="EXONUCLEASE, PHAGE-TYPE/RECB, C-TERMINAL DOMAIN-CONTAINING PROTEIN"/>
    <property type="match status" value="1"/>
</dbReference>
<keyword evidence="4" id="KW-1185">Reference proteome</keyword>
<protein>
    <recommendedName>
        <fullName evidence="5">YqaJ viral recombinase domain-containing protein</fullName>
    </recommendedName>
</protein>
<accession>A0AAV0Y8Q6</accession>
<evidence type="ECO:0000259" key="1">
    <source>
        <dbReference type="Pfam" id="PF09588"/>
    </source>
</evidence>
<feature type="domain" description="Mutator-like transposase" evidence="2">
    <location>
        <begin position="3"/>
        <end position="253"/>
    </location>
</feature>
<dbReference type="SUPFAM" id="SSF52980">
    <property type="entry name" value="Restriction endonuclease-like"/>
    <property type="match status" value="1"/>
</dbReference>
<dbReference type="InterPro" id="IPR019080">
    <property type="entry name" value="YqaJ_viral_recombinase"/>
</dbReference>
<dbReference type="AlphaFoldDB" id="A0AAV0Y8Q6"/>
<name>A0AAV0Y8Q6_9HEMI</name>
<dbReference type="GO" id="GO:0006281">
    <property type="term" value="P:DNA repair"/>
    <property type="evidence" value="ECO:0007669"/>
    <property type="project" value="UniProtKB-ARBA"/>
</dbReference>
<dbReference type="InterPro" id="IPR051703">
    <property type="entry name" value="NF-kappa-B_Signaling_Reg"/>
</dbReference>
<reference evidence="3 4" key="1">
    <citation type="submission" date="2023-01" db="EMBL/GenBank/DDBJ databases">
        <authorList>
            <person name="Whitehead M."/>
        </authorList>
    </citation>
    <scope>NUCLEOTIDE SEQUENCE [LARGE SCALE GENOMIC DNA]</scope>
</reference>
<dbReference type="PANTHER" id="PTHR46609:SF8">
    <property type="entry name" value="YQAJ VIRAL RECOMBINASE DOMAIN-CONTAINING PROTEIN"/>
    <property type="match status" value="1"/>
</dbReference>